<dbReference type="Proteomes" id="UP000255517">
    <property type="component" value="Unassembled WGS sequence"/>
</dbReference>
<organism evidence="7 8">
    <name type="scientific">Peptoniphilus lacrimalis</name>
    <dbReference type="NCBI Taxonomy" id="33031"/>
    <lineage>
        <taxon>Bacteria</taxon>
        <taxon>Bacillati</taxon>
        <taxon>Bacillota</taxon>
        <taxon>Tissierellia</taxon>
        <taxon>Tissierellales</taxon>
        <taxon>Peptoniphilaceae</taxon>
        <taxon>Peptoniphilus</taxon>
    </lineage>
</organism>
<keyword evidence="3 6" id="KW-0812">Transmembrane</keyword>
<evidence type="ECO:0000256" key="6">
    <source>
        <dbReference type="SAM" id="Phobius"/>
    </source>
</evidence>
<dbReference type="AlphaFoldDB" id="A0A379C6C0"/>
<evidence type="ECO:0000256" key="1">
    <source>
        <dbReference type="ARBA" id="ARBA00004236"/>
    </source>
</evidence>
<dbReference type="GO" id="GO:0005886">
    <property type="term" value="C:plasma membrane"/>
    <property type="evidence" value="ECO:0007669"/>
    <property type="project" value="UniProtKB-SubCell"/>
</dbReference>
<dbReference type="NCBIfam" id="NF040909">
    <property type="entry name" value="OadG_rel_small"/>
    <property type="match status" value="1"/>
</dbReference>
<dbReference type="RefSeq" id="WP_009346099.1">
    <property type="nucleotide sequence ID" value="NZ_JASOZY010000007.1"/>
</dbReference>
<dbReference type="GO" id="GO:0036376">
    <property type="term" value="P:sodium ion export across plasma membrane"/>
    <property type="evidence" value="ECO:0007669"/>
    <property type="project" value="InterPro"/>
</dbReference>
<evidence type="ECO:0000256" key="3">
    <source>
        <dbReference type="ARBA" id="ARBA00022692"/>
    </source>
</evidence>
<evidence type="ECO:0000256" key="2">
    <source>
        <dbReference type="ARBA" id="ARBA00022475"/>
    </source>
</evidence>
<dbReference type="EMBL" id="UGSZ01000001">
    <property type="protein sequence ID" value="SUB57156.1"/>
    <property type="molecule type" value="Genomic_DNA"/>
</dbReference>
<accession>A0A379C6C0</accession>
<proteinExistence type="predicted"/>
<feature type="transmembrane region" description="Helical" evidence="6">
    <location>
        <begin position="12"/>
        <end position="31"/>
    </location>
</feature>
<keyword evidence="5 6" id="KW-0472">Membrane</keyword>
<dbReference type="GO" id="GO:0015081">
    <property type="term" value="F:sodium ion transmembrane transporter activity"/>
    <property type="evidence" value="ECO:0007669"/>
    <property type="project" value="InterPro"/>
</dbReference>
<evidence type="ECO:0000256" key="4">
    <source>
        <dbReference type="ARBA" id="ARBA00022989"/>
    </source>
</evidence>
<protein>
    <recommendedName>
        <fullName evidence="9">Oxaloacetate decarboxylase</fullName>
    </recommendedName>
</protein>
<gene>
    <name evidence="7" type="ORF">NCTC13149_00972</name>
</gene>
<evidence type="ECO:0000256" key="5">
    <source>
        <dbReference type="ARBA" id="ARBA00023136"/>
    </source>
</evidence>
<dbReference type="Pfam" id="PF04277">
    <property type="entry name" value="OAD_gamma"/>
    <property type="match status" value="1"/>
</dbReference>
<name>A0A379C6C0_9FIRM</name>
<keyword evidence="4 6" id="KW-1133">Transmembrane helix</keyword>
<reference evidence="7 8" key="1">
    <citation type="submission" date="2018-06" db="EMBL/GenBank/DDBJ databases">
        <authorList>
            <consortium name="Pathogen Informatics"/>
            <person name="Doyle S."/>
        </authorList>
    </citation>
    <scope>NUCLEOTIDE SEQUENCE [LARGE SCALE GENOMIC DNA]</scope>
    <source>
        <strain evidence="7 8">NCTC13149</strain>
    </source>
</reference>
<dbReference type="InterPro" id="IPR005899">
    <property type="entry name" value="Na_pump_deCOase"/>
</dbReference>
<keyword evidence="2" id="KW-1003">Cell membrane</keyword>
<evidence type="ECO:0000313" key="8">
    <source>
        <dbReference type="Proteomes" id="UP000255517"/>
    </source>
</evidence>
<sequence length="43" mass="4967">MYMDLMKQGFEVAFLGLGGVFLVLILFYLCTKLMLKIFTKKDS</sequence>
<evidence type="ECO:0008006" key="9">
    <source>
        <dbReference type="Google" id="ProtNLM"/>
    </source>
</evidence>
<evidence type="ECO:0000313" key="7">
    <source>
        <dbReference type="EMBL" id="SUB57156.1"/>
    </source>
</evidence>
<comment type="subcellular location">
    <subcellularLocation>
        <location evidence="1">Cell membrane</location>
    </subcellularLocation>
</comment>